<evidence type="ECO:0000259" key="2">
    <source>
        <dbReference type="PROSITE" id="PS50112"/>
    </source>
</evidence>
<dbReference type="SUPFAM" id="SSF55073">
    <property type="entry name" value="Nucleotide cyclase"/>
    <property type="match status" value="1"/>
</dbReference>
<comment type="caution">
    <text evidence="4">The sequence shown here is derived from an EMBL/GenBank/DDBJ whole genome shotgun (WGS) entry which is preliminary data.</text>
</comment>
<dbReference type="InterPro" id="IPR052163">
    <property type="entry name" value="DGC-Regulatory_Protein"/>
</dbReference>
<name>A0A2P7RDA8_9GAMM</name>
<evidence type="ECO:0008006" key="6">
    <source>
        <dbReference type="Google" id="ProtNLM"/>
    </source>
</evidence>
<feature type="transmembrane region" description="Helical" evidence="1">
    <location>
        <begin position="12"/>
        <end position="31"/>
    </location>
</feature>
<dbReference type="InterPro" id="IPR029787">
    <property type="entry name" value="Nucleotide_cyclase"/>
</dbReference>
<dbReference type="NCBIfam" id="TIGR00254">
    <property type="entry name" value="GGDEF"/>
    <property type="match status" value="1"/>
</dbReference>
<feature type="domain" description="PAS" evidence="2">
    <location>
        <begin position="70"/>
        <end position="116"/>
    </location>
</feature>
<feature type="domain" description="GGDEF" evidence="3">
    <location>
        <begin position="193"/>
        <end position="327"/>
    </location>
</feature>
<dbReference type="InterPro" id="IPR000160">
    <property type="entry name" value="GGDEF_dom"/>
</dbReference>
<keyword evidence="1" id="KW-0812">Transmembrane</keyword>
<keyword evidence="1" id="KW-0472">Membrane</keyword>
<dbReference type="PROSITE" id="PS50112">
    <property type="entry name" value="PAS"/>
    <property type="match status" value="1"/>
</dbReference>
<dbReference type="InterPro" id="IPR000014">
    <property type="entry name" value="PAS"/>
</dbReference>
<evidence type="ECO:0000313" key="5">
    <source>
        <dbReference type="Proteomes" id="UP000240243"/>
    </source>
</evidence>
<reference evidence="4 5" key="1">
    <citation type="submission" date="2018-03" db="EMBL/GenBank/DDBJ databases">
        <title>The draft genome of Zobellella sp. 59N8.</title>
        <authorList>
            <person name="Liu L."/>
            <person name="Li L."/>
            <person name="Zhang X."/>
            <person name="Liang L."/>
            <person name="Wang T."/>
        </authorList>
    </citation>
    <scope>NUCLEOTIDE SEQUENCE [LARGE SCALE GENOMIC DNA]</scope>
    <source>
        <strain evidence="4 5">59N8</strain>
    </source>
</reference>
<dbReference type="EMBL" id="PXYG01000001">
    <property type="protein sequence ID" value="PSJ48142.1"/>
    <property type="molecule type" value="Genomic_DNA"/>
</dbReference>
<protein>
    <recommendedName>
        <fullName evidence="6">GGDEF domain-containing protein</fullName>
    </recommendedName>
</protein>
<dbReference type="Proteomes" id="UP000240243">
    <property type="component" value="Unassembled WGS sequence"/>
</dbReference>
<evidence type="ECO:0000313" key="4">
    <source>
        <dbReference type="EMBL" id="PSJ48142.1"/>
    </source>
</evidence>
<dbReference type="Gene3D" id="3.30.70.270">
    <property type="match status" value="1"/>
</dbReference>
<keyword evidence="5" id="KW-1185">Reference proteome</keyword>
<proteinExistence type="predicted"/>
<dbReference type="InterPro" id="IPR035965">
    <property type="entry name" value="PAS-like_dom_sf"/>
</dbReference>
<dbReference type="SUPFAM" id="SSF55785">
    <property type="entry name" value="PYP-like sensor domain (PAS domain)"/>
    <property type="match status" value="1"/>
</dbReference>
<dbReference type="PANTHER" id="PTHR46663:SF2">
    <property type="entry name" value="GGDEF DOMAIN-CONTAINING PROTEIN"/>
    <property type="match status" value="1"/>
</dbReference>
<dbReference type="Gene3D" id="3.30.450.20">
    <property type="entry name" value="PAS domain"/>
    <property type="match status" value="1"/>
</dbReference>
<keyword evidence="1" id="KW-1133">Transmembrane helix</keyword>
<evidence type="ECO:0000259" key="3">
    <source>
        <dbReference type="PROSITE" id="PS50887"/>
    </source>
</evidence>
<dbReference type="AlphaFoldDB" id="A0A2P7RDA8"/>
<evidence type="ECO:0000256" key="1">
    <source>
        <dbReference type="SAM" id="Phobius"/>
    </source>
</evidence>
<dbReference type="Pfam" id="PF00990">
    <property type="entry name" value="GGDEF"/>
    <property type="match status" value="1"/>
</dbReference>
<accession>A0A2P7RDA8</accession>
<dbReference type="InterPro" id="IPR043128">
    <property type="entry name" value="Rev_trsase/Diguanyl_cyclase"/>
</dbReference>
<gene>
    <name evidence="4" type="ORF">C7H85_04990</name>
</gene>
<sequence length="346" mass="38887">MDMTVSARVWQWIVALLLLSVVLLLLALALYRRRFTHYRRRQGWQARRLGLAVSKAGLGLWEWLPATGKLYWSPSLYELYGLEPGTAIDAEQWKACLMPEDREHLDALLRRGMATEVQLELGLPAPLSRRLEVTGTWVYEQRCWRLIGLQQDRTKVHGHLRRMSRQAYQDRLTGLPNRGAMTEQLAAYCRQAQPGALIFLDLDGFKAVNDHFGHDAGDALLLAVAERLSHSLRLCDRVYRLGGDEFVVWLAVDEDPRLAAARVAALIIDRLEEPFGLDGQRCCISTSLGIALYPADAGTPEALLRLADQAMYRAKRAGKGCYMWAGDSNESISAAMSKTSEKTATF</sequence>
<dbReference type="PANTHER" id="PTHR46663">
    <property type="entry name" value="DIGUANYLATE CYCLASE DGCT-RELATED"/>
    <property type="match status" value="1"/>
</dbReference>
<dbReference type="PROSITE" id="PS50887">
    <property type="entry name" value="GGDEF"/>
    <property type="match status" value="1"/>
</dbReference>
<dbReference type="CDD" id="cd01949">
    <property type="entry name" value="GGDEF"/>
    <property type="match status" value="1"/>
</dbReference>
<dbReference type="SMART" id="SM00267">
    <property type="entry name" value="GGDEF"/>
    <property type="match status" value="1"/>
</dbReference>
<organism evidence="4 5">
    <name type="scientific">Zobellella endophytica</name>
    <dbReference type="NCBI Taxonomy" id="2116700"/>
    <lineage>
        <taxon>Bacteria</taxon>
        <taxon>Pseudomonadati</taxon>
        <taxon>Pseudomonadota</taxon>
        <taxon>Gammaproteobacteria</taxon>
        <taxon>Aeromonadales</taxon>
        <taxon>Aeromonadaceae</taxon>
        <taxon>Zobellella</taxon>
    </lineage>
</organism>